<keyword evidence="3 8" id="KW-0853">WD repeat</keyword>
<dbReference type="InterPro" id="IPR036322">
    <property type="entry name" value="WD40_repeat_dom_sf"/>
</dbReference>
<evidence type="ECO:0000256" key="2">
    <source>
        <dbReference type="ARBA" id="ARBA00022490"/>
    </source>
</evidence>
<dbReference type="KEGG" id="nve:5507240"/>
<dbReference type="SUPFAM" id="SSF50978">
    <property type="entry name" value="WD40 repeat-like"/>
    <property type="match status" value="1"/>
</dbReference>
<sequence length="308" mass="34031">MSADAKLPSKQTGLLQGHQGAVRAVRFNSDGNYCLTCGSDKILALWNPHKATRLKTYSGHGYEVLDAVAAGDSSRIASCSADRTVVLWDVSTGQVIRRYRGHTSRVNCVKFNQPDSTVIISGSYDSTIRCWDCRSRSQEPVQVIDDAKDSVTSVHVSSHEILSGSVDCKVRNYDIRMGTMHADCIGEPVTSVTFTQDGQCILVSSLDNTVRLMDKDTGELLNEFKGHQNKEYKLDSCLNHTDTHVISGSEDGSIHFWDLIEAKLIFSLEKAHKGVAYSLSYHPKDSCLLSASSDGEVKVWHEKEWEPS</sequence>
<dbReference type="PROSITE" id="PS50082">
    <property type="entry name" value="WD_REPEATS_2"/>
    <property type="match status" value="5"/>
</dbReference>
<protein>
    <recommendedName>
        <fullName evidence="6">WD repeat domain-containing protein 83</fullName>
    </recommendedName>
    <alternativeName>
        <fullName evidence="7">Mitogen-activated protein kinase organizer 1</fullName>
    </alternativeName>
</protein>
<dbReference type="PANTHER" id="PTHR22842:SF3">
    <property type="entry name" value="WD REPEAT DOMAIN-CONTAINING PROTEIN 83"/>
    <property type="match status" value="1"/>
</dbReference>
<dbReference type="PROSITE" id="PS00678">
    <property type="entry name" value="WD_REPEATS_1"/>
    <property type="match status" value="2"/>
</dbReference>
<feature type="repeat" description="WD" evidence="8">
    <location>
        <begin position="245"/>
        <end position="267"/>
    </location>
</feature>
<evidence type="ECO:0000256" key="6">
    <source>
        <dbReference type="ARBA" id="ARBA00040453"/>
    </source>
</evidence>
<dbReference type="Proteomes" id="UP000001593">
    <property type="component" value="Unassembled WGS sequence"/>
</dbReference>
<dbReference type="GO" id="GO:0005737">
    <property type="term" value="C:cytoplasm"/>
    <property type="evidence" value="ECO:0007669"/>
    <property type="project" value="UniProtKB-SubCell"/>
</dbReference>
<dbReference type="GO" id="GO:0000398">
    <property type="term" value="P:mRNA splicing, via spliceosome"/>
    <property type="evidence" value="ECO:0000318"/>
    <property type="project" value="GO_Central"/>
</dbReference>
<dbReference type="InterPro" id="IPR001680">
    <property type="entry name" value="WD40_rpt"/>
</dbReference>
<keyword evidence="4" id="KW-0677">Repeat</keyword>
<dbReference type="InterPro" id="IPR020472">
    <property type="entry name" value="WD40_PAC1"/>
</dbReference>
<evidence type="ECO:0000256" key="1">
    <source>
        <dbReference type="ARBA" id="ARBA00004496"/>
    </source>
</evidence>
<evidence type="ECO:0000313" key="9">
    <source>
        <dbReference type="EMBL" id="EDO35821.1"/>
    </source>
</evidence>
<evidence type="ECO:0000256" key="8">
    <source>
        <dbReference type="PROSITE-ProRule" id="PRU00221"/>
    </source>
</evidence>
<dbReference type="InterPro" id="IPR015943">
    <property type="entry name" value="WD40/YVTN_repeat-like_dom_sf"/>
</dbReference>
<dbReference type="AlphaFoldDB" id="A7SKD9"/>
<dbReference type="Pfam" id="PF00400">
    <property type="entry name" value="WD40"/>
    <property type="match status" value="7"/>
</dbReference>
<feature type="repeat" description="WD" evidence="8">
    <location>
        <begin position="269"/>
        <end position="300"/>
    </location>
</feature>
<dbReference type="OrthoDB" id="71437at2759"/>
<keyword evidence="10" id="KW-1185">Reference proteome</keyword>
<dbReference type="STRING" id="45351.A7SKD9"/>
<dbReference type="eggNOG" id="KOG0316">
    <property type="taxonomic scope" value="Eukaryota"/>
</dbReference>
<dbReference type="InterPro" id="IPR051980">
    <property type="entry name" value="WD_repeat_MORG1"/>
</dbReference>
<dbReference type="PhylomeDB" id="A7SKD9"/>
<dbReference type="GO" id="GO:0071013">
    <property type="term" value="C:catalytic step 2 spliceosome"/>
    <property type="evidence" value="ECO:0000318"/>
    <property type="project" value="GO_Central"/>
</dbReference>
<dbReference type="Gene3D" id="2.130.10.10">
    <property type="entry name" value="YVTN repeat-like/Quinoprotein amine dehydrogenase"/>
    <property type="match status" value="2"/>
</dbReference>
<dbReference type="FunFam" id="2.130.10.10:FF:000273">
    <property type="entry name" value="WD repeat domain-containing protein 83"/>
    <property type="match status" value="1"/>
</dbReference>
<proteinExistence type="inferred from homology"/>
<dbReference type="PRINTS" id="PR00320">
    <property type="entry name" value="GPROTEINBRPT"/>
</dbReference>
<comment type="subcellular location">
    <subcellularLocation>
        <location evidence="1">Cytoplasm</location>
    </subcellularLocation>
</comment>
<reference evidence="9 10" key="1">
    <citation type="journal article" date="2007" name="Science">
        <title>Sea anemone genome reveals ancestral eumetazoan gene repertoire and genomic organization.</title>
        <authorList>
            <person name="Putnam N.H."/>
            <person name="Srivastava M."/>
            <person name="Hellsten U."/>
            <person name="Dirks B."/>
            <person name="Chapman J."/>
            <person name="Salamov A."/>
            <person name="Terry A."/>
            <person name="Shapiro H."/>
            <person name="Lindquist E."/>
            <person name="Kapitonov V.V."/>
            <person name="Jurka J."/>
            <person name="Genikhovich G."/>
            <person name="Grigoriev I.V."/>
            <person name="Lucas S.M."/>
            <person name="Steele R.E."/>
            <person name="Finnerty J.R."/>
            <person name="Technau U."/>
            <person name="Martindale M.Q."/>
            <person name="Rokhsar D.S."/>
        </authorList>
    </citation>
    <scope>NUCLEOTIDE SEQUENCE [LARGE SCALE GENOMIC DNA]</scope>
    <source>
        <strain evidence="10">CH2 X CH6</strain>
    </source>
</reference>
<evidence type="ECO:0000313" key="10">
    <source>
        <dbReference type="Proteomes" id="UP000001593"/>
    </source>
</evidence>
<gene>
    <name evidence="9" type="ORF">NEMVEDRAFT_v1g245850</name>
</gene>
<evidence type="ECO:0000256" key="5">
    <source>
        <dbReference type="ARBA" id="ARBA00038145"/>
    </source>
</evidence>
<dbReference type="PROSITE" id="PS50294">
    <property type="entry name" value="WD_REPEATS_REGION"/>
    <property type="match status" value="4"/>
</dbReference>
<dbReference type="CDD" id="cd00200">
    <property type="entry name" value="WD40"/>
    <property type="match status" value="1"/>
</dbReference>
<evidence type="ECO:0000256" key="7">
    <source>
        <dbReference type="ARBA" id="ARBA00042222"/>
    </source>
</evidence>
<dbReference type="InParanoid" id="A7SKD9"/>
<dbReference type="PANTHER" id="PTHR22842">
    <property type="entry name" value="WD40 REPEAT PROTEIN"/>
    <property type="match status" value="1"/>
</dbReference>
<feature type="repeat" description="WD" evidence="8">
    <location>
        <begin position="57"/>
        <end position="98"/>
    </location>
</feature>
<accession>A7SKD9</accession>
<dbReference type="HOGENOM" id="CLU_000288_57_1_1"/>
<dbReference type="InterPro" id="IPR019775">
    <property type="entry name" value="WD40_repeat_CS"/>
</dbReference>
<dbReference type="OMA" id="MCWDIRT"/>
<organism evidence="9 10">
    <name type="scientific">Nematostella vectensis</name>
    <name type="common">Starlet sea anemone</name>
    <dbReference type="NCBI Taxonomy" id="45351"/>
    <lineage>
        <taxon>Eukaryota</taxon>
        <taxon>Metazoa</taxon>
        <taxon>Cnidaria</taxon>
        <taxon>Anthozoa</taxon>
        <taxon>Hexacorallia</taxon>
        <taxon>Actiniaria</taxon>
        <taxon>Edwardsiidae</taxon>
        <taxon>Nematostella</taxon>
    </lineage>
</organism>
<feature type="repeat" description="WD" evidence="8">
    <location>
        <begin position="15"/>
        <end position="56"/>
    </location>
</feature>
<keyword evidence="2" id="KW-0963">Cytoplasm</keyword>
<dbReference type="SMART" id="SM00320">
    <property type="entry name" value="WD40"/>
    <property type="match status" value="7"/>
</dbReference>
<feature type="repeat" description="WD" evidence="8">
    <location>
        <begin position="99"/>
        <end position="141"/>
    </location>
</feature>
<evidence type="ECO:0000256" key="4">
    <source>
        <dbReference type="ARBA" id="ARBA00022737"/>
    </source>
</evidence>
<comment type="similarity">
    <text evidence="5">Belongs to the WD repeat MORG1 family.</text>
</comment>
<name>A7SKD9_NEMVE</name>
<evidence type="ECO:0000256" key="3">
    <source>
        <dbReference type="ARBA" id="ARBA00022574"/>
    </source>
</evidence>
<dbReference type="EMBL" id="DS469686">
    <property type="protein sequence ID" value="EDO35821.1"/>
    <property type="molecule type" value="Genomic_DNA"/>
</dbReference>